<dbReference type="RefSeq" id="WP_096409564.1">
    <property type="nucleotide sequence ID" value="NZ_AP017372.2"/>
</dbReference>
<dbReference type="Proteomes" id="UP000218890">
    <property type="component" value="Chromosome"/>
</dbReference>
<dbReference type="GO" id="GO:0008168">
    <property type="term" value="F:methyltransferase activity"/>
    <property type="evidence" value="ECO:0007669"/>
    <property type="project" value="UniProtKB-KW"/>
</dbReference>
<dbReference type="PANTHER" id="PTHR37524:SF2">
    <property type="entry name" value="RIBOSOMAL RNA METHYLTRANSFERASE FTSJ DOMAIN-CONTAINING PROTEIN"/>
    <property type="match status" value="1"/>
</dbReference>
<dbReference type="OrthoDB" id="154490at2"/>
<feature type="domain" description="Ribosomal RNA methyltransferase FtsJ" evidence="1">
    <location>
        <begin position="174"/>
        <end position="265"/>
    </location>
</feature>
<feature type="domain" description="RlmM ferredoxin-like" evidence="2">
    <location>
        <begin position="6"/>
        <end position="50"/>
    </location>
</feature>
<accession>A0A0X8XB27</accession>
<protein>
    <submittedName>
        <fullName evidence="4">LSU rRNA 2'-O-methyl-C2498 methyltransferase RlmM</fullName>
    </submittedName>
</protein>
<dbReference type="SUPFAM" id="SSF53335">
    <property type="entry name" value="S-adenosyl-L-methionine-dependent methyltransferases"/>
    <property type="match status" value="1"/>
</dbReference>
<dbReference type="PANTHER" id="PTHR37524">
    <property type="entry name" value="RIBOSOMAL RNA LARGE SUBUNIT METHYLTRANSFERASE M"/>
    <property type="match status" value="1"/>
</dbReference>
<dbReference type="AlphaFoldDB" id="A0A0X8XB27"/>
<proteinExistence type="predicted"/>
<dbReference type="EMBL" id="AP017372">
    <property type="protein sequence ID" value="BAU58158.1"/>
    <property type="molecule type" value="Genomic_DNA"/>
</dbReference>
<dbReference type="Gene3D" id="3.40.50.150">
    <property type="entry name" value="Vaccinia Virus protein VP39"/>
    <property type="match status" value="1"/>
</dbReference>
<dbReference type="NCBIfam" id="NF008734">
    <property type="entry name" value="PRK11760.1"/>
    <property type="match status" value="1"/>
</dbReference>
<evidence type="ECO:0000313" key="4">
    <source>
        <dbReference type="EMBL" id="BAU58158.1"/>
    </source>
</evidence>
<dbReference type="KEGG" id="hhk:HH1059_14540"/>
<evidence type="ECO:0000259" key="3">
    <source>
        <dbReference type="Pfam" id="PF21239"/>
    </source>
</evidence>
<evidence type="ECO:0000259" key="1">
    <source>
        <dbReference type="Pfam" id="PF01728"/>
    </source>
</evidence>
<dbReference type="Gene3D" id="3.30.2300.20">
    <property type="match status" value="1"/>
</dbReference>
<dbReference type="GO" id="GO:0032259">
    <property type="term" value="P:methylation"/>
    <property type="evidence" value="ECO:0007669"/>
    <property type="project" value="UniProtKB-KW"/>
</dbReference>
<keyword evidence="5" id="KW-1185">Reference proteome</keyword>
<dbReference type="Pfam" id="PF01728">
    <property type="entry name" value="FtsJ"/>
    <property type="match status" value="1"/>
</dbReference>
<dbReference type="InterPro" id="IPR029063">
    <property type="entry name" value="SAM-dependent_MTases_sf"/>
</dbReference>
<dbReference type="Pfam" id="PF18125">
    <property type="entry name" value="RlmM_FDX"/>
    <property type="match status" value="1"/>
</dbReference>
<reference evidence="4" key="1">
    <citation type="submission" date="2016-02" db="EMBL/GenBank/DDBJ databases">
        <title>Halorhodospira halochloris DSM-1059 complete genome, version 2.</title>
        <authorList>
            <person name="Tsukatani Y."/>
        </authorList>
    </citation>
    <scope>NUCLEOTIDE SEQUENCE</scope>
    <source>
        <strain evidence="4">DSM 1059</strain>
    </source>
</reference>
<dbReference type="InterPro" id="IPR002877">
    <property type="entry name" value="RNA_MeTrfase_FtsJ_dom"/>
</dbReference>
<sequence>MQTKGWLFHCRSGYESTLASEVSAAADSLGVHGFCRARKGDGFVVFEVLSTDVPPPPQLIFARSGSTLLTELDNLPKGQRAEHIAASLQQNLGSATPWVEYPDSPEGRHLARFCRRFSGAAKRTLEASKVIAGDPRQRLHLLFTDSSRVIISVSTDSTWPMGIPRLRIPKTAPSRSALKLEEALLRLVPGDETPSPGEHAIDLGAAPGGWSWIMRQRGAKVTAVDNGPLARQLADDPGVVHLEQDAFRYRPAQPADWLLCDVVDRPHGVAKLIYRWFEKRLCKAAVFNLKLPMREPLNTVKSCLKVVSASGVRVHAAQLYHDREEITVYARLVE</sequence>
<gene>
    <name evidence="4" type="primary">rlmM</name>
    <name evidence="4" type="ORF">HH1059_14540</name>
</gene>
<dbReference type="InterPro" id="IPR040739">
    <property type="entry name" value="RlmM_FDX"/>
</dbReference>
<name>A0A0X8XB27_HALHR</name>
<evidence type="ECO:0000259" key="2">
    <source>
        <dbReference type="Pfam" id="PF18125"/>
    </source>
</evidence>
<dbReference type="InterPro" id="IPR048646">
    <property type="entry name" value="RlmM_THUMP-like"/>
</dbReference>
<dbReference type="Gene3D" id="3.30.70.2810">
    <property type="match status" value="1"/>
</dbReference>
<organism evidence="4 5">
    <name type="scientific">Halorhodospira halochloris</name>
    <name type="common">Ectothiorhodospira halochloris</name>
    <dbReference type="NCBI Taxonomy" id="1052"/>
    <lineage>
        <taxon>Bacteria</taxon>
        <taxon>Pseudomonadati</taxon>
        <taxon>Pseudomonadota</taxon>
        <taxon>Gammaproteobacteria</taxon>
        <taxon>Chromatiales</taxon>
        <taxon>Ectothiorhodospiraceae</taxon>
        <taxon>Halorhodospira</taxon>
    </lineage>
</organism>
<evidence type="ECO:0000313" key="5">
    <source>
        <dbReference type="Proteomes" id="UP000218890"/>
    </source>
</evidence>
<dbReference type="Pfam" id="PF21239">
    <property type="entry name" value="RLMM_N"/>
    <property type="match status" value="1"/>
</dbReference>
<feature type="domain" description="Ribosomal RNA large subunit methyltransferase M THUMP-like" evidence="3">
    <location>
        <begin position="82"/>
        <end position="154"/>
    </location>
</feature>
<keyword evidence="4" id="KW-0808">Transferase</keyword>
<keyword evidence="4" id="KW-0489">Methyltransferase</keyword>